<feature type="domain" description="AMP-dependent synthetase/ligase" evidence="1">
    <location>
        <begin position="30"/>
        <end position="414"/>
    </location>
</feature>
<dbReference type="InterPro" id="IPR042099">
    <property type="entry name" value="ANL_N_sf"/>
</dbReference>
<comment type="caution">
    <text evidence="3">The sequence shown here is derived from an EMBL/GenBank/DDBJ whole genome shotgun (WGS) entry which is preliminary data.</text>
</comment>
<keyword evidence="4" id="KW-1185">Reference proteome</keyword>
<sequence length="559" mass="59960">MTGMQPWLNTVDAAYWTLPDDHSHGLDLFFAALAKNKDGVAVRYLAETLSYGDLDRMSSGLASDLVARGFRPGDRLAAYMQNVPEYPIALLAAWKAGGVFVPVNPMYRLRELSIILADARPAAILLEPALYDDVLRVVSADLRPSIIYLTSSDAPAFAAVPTPAVDDHGFKDDAGATPIASVTARPPTLDSVTRTQPGDPAFLVYTSGTTGVPKAAVISHAAVGRGSAYAARAYELYPGDTILALAPLFHMIGLMSTMMTSFYLAGTMVLTYRFEPNAILAAIRDTKPAFTAAAPTAYIALIEANQDADLFHSFRSLAIGGAPVPPTIITRIKAHFGVVAQNGYGMTETGGAVIIAPTGLRDETPIDPNSGALAIGLPLPGVHAWIADEDRRPLPPGAIGEIVIDTPTNMIAYWNKPDATAETFVDGGLLTGDVGFMDERGWFYLVDRKKDMIVAAGFKVWPREVEDVLYMHPEVREVAVVGVPDPYRGETIRAVIVARSADLSAEEVRQHCRTHLAAYKIPRDILFVTALQKTVSGKIMRTAARDLPSVDDALGQSAA</sequence>
<dbReference type="Pfam" id="PF00501">
    <property type="entry name" value="AMP-binding"/>
    <property type="match status" value="1"/>
</dbReference>
<dbReference type="Gene3D" id="3.30.300.30">
    <property type="match status" value="1"/>
</dbReference>
<evidence type="ECO:0000313" key="4">
    <source>
        <dbReference type="Proteomes" id="UP000536441"/>
    </source>
</evidence>
<reference evidence="3 4" key="1">
    <citation type="submission" date="2020-05" db="EMBL/GenBank/DDBJ databases">
        <title>Genome Sequencing of Type Strains.</title>
        <authorList>
            <person name="Lemaire J.F."/>
            <person name="Inderbitzin P."/>
            <person name="Gregorio O.A."/>
            <person name="Collins S.B."/>
            <person name="Wespe N."/>
            <person name="Knight-Connoni V."/>
        </authorList>
    </citation>
    <scope>NUCLEOTIDE SEQUENCE [LARGE SCALE GENOMIC DNA]</scope>
    <source>
        <strain evidence="3 4">DSM 100049</strain>
    </source>
</reference>
<dbReference type="Pfam" id="PF13193">
    <property type="entry name" value="AMP-binding_C"/>
    <property type="match status" value="1"/>
</dbReference>
<gene>
    <name evidence="3" type="ORF">HP438_02360</name>
</gene>
<accession>A0A7Y6B1R1</accession>
<dbReference type="PANTHER" id="PTHR43767:SF1">
    <property type="entry name" value="NONRIBOSOMAL PEPTIDE SYNTHASE PES1 (EUROFUNG)-RELATED"/>
    <property type="match status" value="1"/>
</dbReference>
<dbReference type="InterPro" id="IPR050237">
    <property type="entry name" value="ATP-dep_AMP-bd_enzyme"/>
</dbReference>
<proteinExistence type="predicted"/>
<dbReference type="PANTHER" id="PTHR43767">
    <property type="entry name" value="LONG-CHAIN-FATTY-ACID--COA LIGASE"/>
    <property type="match status" value="1"/>
</dbReference>
<dbReference type="Gene3D" id="3.40.50.12780">
    <property type="entry name" value="N-terminal domain of ligase-like"/>
    <property type="match status" value="1"/>
</dbReference>
<dbReference type="InterPro" id="IPR020845">
    <property type="entry name" value="AMP-binding_CS"/>
</dbReference>
<dbReference type="AlphaFoldDB" id="A0A7Y6B1R1"/>
<feature type="domain" description="AMP-binding enzyme C-terminal" evidence="2">
    <location>
        <begin position="464"/>
        <end position="538"/>
    </location>
</feature>
<dbReference type="InterPro" id="IPR025110">
    <property type="entry name" value="AMP-bd_C"/>
</dbReference>
<dbReference type="PROSITE" id="PS00455">
    <property type="entry name" value="AMP_BINDING"/>
    <property type="match status" value="1"/>
</dbReference>
<evidence type="ECO:0000259" key="1">
    <source>
        <dbReference type="Pfam" id="PF00501"/>
    </source>
</evidence>
<dbReference type="EMBL" id="JABMCH010000048">
    <property type="protein sequence ID" value="NUU45820.1"/>
    <property type="molecule type" value="Genomic_DNA"/>
</dbReference>
<protein>
    <submittedName>
        <fullName evidence="3">AMP-binding protein</fullName>
    </submittedName>
</protein>
<organism evidence="3 4">
    <name type="scientific">Sphingomonas zeae</name>
    <dbReference type="NCBI Taxonomy" id="1646122"/>
    <lineage>
        <taxon>Bacteria</taxon>
        <taxon>Pseudomonadati</taxon>
        <taxon>Pseudomonadota</taxon>
        <taxon>Alphaproteobacteria</taxon>
        <taxon>Sphingomonadales</taxon>
        <taxon>Sphingomonadaceae</taxon>
        <taxon>Sphingomonas</taxon>
    </lineage>
</organism>
<dbReference type="InterPro" id="IPR045851">
    <property type="entry name" value="AMP-bd_C_sf"/>
</dbReference>
<dbReference type="SUPFAM" id="SSF56801">
    <property type="entry name" value="Acetyl-CoA synthetase-like"/>
    <property type="match status" value="1"/>
</dbReference>
<dbReference type="InterPro" id="IPR000873">
    <property type="entry name" value="AMP-dep_synth/lig_dom"/>
</dbReference>
<evidence type="ECO:0000259" key="2">
    <source>
        <dbReference type="Pfam" id="PF13193"/>
    </source>
</evidence>
<evidence type="ECO:0000313" key="3">
    <source>
        <dbReference type="EMBL" id="NUU45820.1"/>
    </source>
</evidence>
<dbReference type="GO" id="GO:0016878">
    <property type="term" value="F:acid-thiol ligase activity"/>
    <property type="evidence" value="ECO:0007669"/>
    <property type="project" value="UniProtKB-ARBA"/>
</dbReference>
<dbReference type="Proteomes" id="UP000536441">
    <property type="component" value="Unassembled WGS sequence"/>
</dbReference>
<dbReference type="RefSeq" id="WP_175310607.1">
    <property type="nucleotide sequence ID" value="NZ_CBCRYR010000016.1"/>
</dbReference>
<name>A0A7Y6B1R1_9SPHN</name>